<evidence type="ECO:0000256" key="1">
    <source>
        <dbReference type="SAM" id="Phobius"/>
    </source>
</evidence>
<dbReference type="KEGG" id="vg:28619813"/>
<evidence type="ECO:0000313" key="2">
    <source>
        <dbReference type="EMBL" id="ALJ99666.1"/>
    </source>
</evidence>
<keyword evidence="1" id="KW-0812">Transmembrane</keyword>
<reference evidence="2 3" key="1">
    <citation type="journal article" date="2016" name="MBio">
        <title>Archaeal Haloarcula californiae Icosahedral Virus 1 Highlights Conserved Elements in Icosahedral Membrane-Containing DNA Viruses from Extreme Environments.</title>
        <authorList>
            <person name="Demina T.A."/>
            <person name="Pietila M.K."/>
            <person name="Svirskaite J."/>
            <person name="Ravantti J.J."/>
            <person name="Atanasova N.S."/>
            <person name="Bamford D.H."/>
            <person name="Oksanen H.M."/>
        </authorList>
    </citation>
    <scope>NUCLEOTIDE SEQUENCE [LARGE SCALE GENOMIC DNA]</scope>
    <source>
        <strain evidence="2 3">SS13-6</strain>
    </source>
</reference>
<gene>
    <name evidence="2" type="ORF">SS136_03</name>
</gene>
<proteinExistence type="predicted"/>
<dbReference type="GeneID" id="28619813"/>
<keyword evidence="1" id="KW-1133">Transmembrane helix</keyword>
<dbReference type="EMBL" id="KT809302">
    <property type="protein sequence ID" value="ALJ99666.1"/>
    <property type="molecule type" value="Genomic_DNA"/>
</dbReference>
<feature type="transmembrane region" description="Helical" evidence="1">
    <location>
        <begin position="12"/>
        <end position="29"/>
    </location>
</feature>
<name>A0A1C7A3P6_9VIRU</name>
<organism evidence="2 3">
    <name type="scientific">Haloarcula californiae icosahedral virus 1</name>
    <dbReference type="NCBI Taxonomy" id="1735722"/>
    <lineage>
        <taxon>Viruses</taxon>
        <taxon>Singelaviria</taxon>
        <taxon>Helvetiavirae</taxon>
        <taxon>Dividoviricota</taxon>
        <taxon>Laserviricetes</taxon>
        <taxon>Halopanivirales</taxon>
        <taxon>Sphaerolipoviridae</taxon>
        <taxon>Alphasphaerolipovirus</taxon>
        <taxon>Alphasphaerolipovirus viikkii</taxon>
    </lineage>
</organism>
<evidence type="ECO:0000313" key="3">
    <source>
        <dbReference type="Proteomes" id="UP000208062"/>
    </source>
</evidence>
<evidence type="ECO:0008006" key="4">
    <source>
        <dbReference type="Google" id="ProtNLM"/>
    </source>
</evidence>
<keyword evidence="3" id="KW-1185">Reference proteome</keyword>
<keyword evidence="1" id="KW-0472">Membrane</keyword>
<sequence length="59" mass="6816">MRVRSMNTQKAVYYSLLAAYVVFMVAMLLRSQRTDRQLSAIDRRTRQLREMAATGGFDA</sequence>
<dbReference type="RefSeq" id="YP_009272823.1">
    <property type="nucleotide sequence ID" value="NC_030848.1"/>
</dbReference>
<protein>
    <recommendedName>
        <fullName evidence="4">CcmD family protein</fullName>
    </recommendedName>
</protein>
<accession>A0A1C7A3P6</accession>
<dbReference type="Proteomes" id="UP000208062">
    <property type="component" value="Segment"/>
</dbReference>